<keyword evidence="2" id="KW-1185">Reference proteome</keyword>
<gene>
    <name evidence="1" type="ORF">NPE20_22450</name>
</gene>
<organism evidence="1 2">
    <name type="scientific">Mucilaginibacter aquariorum</name>
    <dbReference type="NCBI Taxonomy" id="2967225"/>
    <lineage>
        <taxon>Bacteria</taxon>
        <taxon>Pseudomonadati</taxon>
        <taxon>Bacteroidota</taxon>
        <taxon>Sphingobacteriia</taxon>
        <taxon>Sphingobacteriales</taxon>
        <taxon>Sphingobacteriaceae</taxon>
        <taxon>Mucilaginibacter</taxon>
    </lineage>
</organism>
<dbReference type="RefSeq" id="WP_256540940.1">
    <property type="nucleotide sequence ID" value="NZ_JANHOH010000009.1"/>
</dbReference>
<dbReference type="EMBL" id="JANHOH010000009">
    <property type="protein sequence ID" value="MCQ6960758.1"/>
    <property type="molecule type" value="Genomic_DNA"/>
</dbReference>
<evidence type="ECO:0000313" key="2">
    <source>
        <dbReference type="Proteomes" id="UP001204376"/>
    </source>
</evidence>
<sequence>MEAKPLNNARLTLRDYPSRTVKKLNNGDKKNKLKLEEYLYRKNGTDVFYDLKQMDFEKTLPSNKRISLQYQNGQKYANYMQPE</sequence>
<reference evidence="1 2" key="1">
    <citation type="submission" date="2022-07" db="EMBL/GenBank/DDBJ databases">
        <title>Mucilaginibacter sp. JC4.</title>
        <authorList>
            <person name="Le V."/>
            <person name="Ko S.-R."/>
            <person name="Ahn C.-Y."/>
            <person name="Oh H.-M."/>
        </authorList>
    </citation>
    <scope>NUCLEOTIDE SEQUENCE [LARGE SCALE GENOMIC DNA]</scope>
    <source>
        <strain evidence="1 2">JC4</strain>
    </source>
</reference>
<protein>
    <submittedName>
        <fullName evidence="1">Uncharacterized protein</fullName>
    </submittedName>
</protein>
<comment type="caution">
    <text evidence="1">The sequence shown here is derived from an EMBL/GenBank/DDBJ whole genome shotgun (WGS) entry which is preliminary data.</text>
</comment>
<dbReference type="Proteomes" id="UP001204376">
    <property type="component" value="Unassembled WGS sequence"/>
</dbReference>
<accession>A0ABT1T9X4</accession>
<name>A0ABT1T9X4_9SPHI</name>
<evidence type="ECO:0000313" key="1">
    <source>
        <dbReference type="EMBL" id="MCQ6960758.1"/>
    </source>
</evidence>
<proteinExistence type="predicted"/>